<evidence type="ECO:0000256" key="1">
    <source>
        <dbReference type="SAM" id="MobiDB-lite"/>
    </source>
</evidence>
<dbReference type="EMBL" id="ML736237">
    <property type="protein sequence ID" value="KAE8376623.1"/>
    <property type="molecule type" value="Genomic_DNA"/>
</dbReference>
<evidence type="ECO:0000313" key="2">
    <source>
        <dbReference type="EMBL" id="KAE8376623.1"/>
    </source>
</evidence>
<protein>
    <recommendedName>
        <fullName evidence="4">LDB19 N-terminal domain-containing protein</fullName>
    </recommendedName>
</protein>
<dbReference type="OrthoDB" id="3922101at2759"/>
<sequence>MPSTQRIPDGCQCAEGSLQPGELHLETPSAHYITLLSRNETYSPRLSGSLRVPISSPSLHRAEHPDITLTVHQELTTRTPDSMTFNKSDIHLLKRLARRRLALNQSNATGQFKDGSDVETVMSCRLEGPPMVSANDQHCGMSFLQFQFLVPIPPSLLGTTKTMVGAVSYTITATATWPSGTSISTTRPLQIIRRALPGHSHSVSHVRKYHGATLSTILRLAPEISADPATTRLTYSASLVARRTITPGDRPMEMKYVVIKELRWWVEETIRLVKVSTTTGGHEATTTCEKQCVRQVARGTQKGRWAASRSVLAGEASNSGDTDGRIEIPFCITIPRGAKAADSLDISSYHIWPELALSNERIAEFSQPYTLSTKKRAITVSHQLKLDIVTGEDTYHREIGTLLDRKRWWKSFKAFFPLAVNEMTTGEDLPDGLLRENPSLPQYEDGSAMPPSYDTLL</sequence>
<dbReference type="AlphaFoldDB" id="A0A5N7B3N2"/>
<name>A0A5N7B3N2_9EURO</name>
<proteinExistence type="predicted"/>
<reference evidence="2 3" key="1">
    <citation type="submission" date="2019-04" db="EMBL/GenBank/DDBJ databases">
        <title>Friends and foes A comparative genomics studyof 23 Aspergillus species from section Flavi.</title>
        <authorList>
            <consortium name="DOE Joint Genome Institute"/>
            <person name="Kjaerbolling I."/>
            <person name="Vesth T."/>
            <person name="Frisvad J.C."/>
            <person name="Nybo J.L."/>
            <person name="Theobald S."/>
            <person name="Kildgaard S."/>
            <person name="Isbrandt T."/>
            <person name="Kuo A."/>
            <person name="Sato A."/>
            <person name="Lyhne E.K."/>
            <person name="Kogle M.E."/>
            <person name="Wiebenga A."/>
            <person name="Kun R.S."/>
            <person name="Lubbers R.J."/>
            <person name="Makela M.R."/>
            <person name="Barry K."/>
            <person name="Chovatia M."/>
            <person name="Clum A."/>
            <person name="Daum C."/>
            <person name="Haridas S."/>
            <person name="He G."/>
            <person name="LaButti K."/>
            <person name="Lipzen A."/>
            <person name="Mondo S."/>
            <person name="Riley R."/>
            <person name="Salamov A."/>
            <person name="Simmons B.A."/>
            <person name="Magnuson J.K."/>
            <person name="Henrissat B."/>
            <person name="Mortensen U.H."/>
            <person name="Larsen T.O."/>
            <person name="Devries R.P."/>
            <person name="Grigoriev I.V."/>
            <person name="Machida M."/>
            <person name="Baker S.E."/>
            <person name="Andersen M.R."/>
        </authorList>
    </citation>
    <scope>NUCLEOTIDE SEQUENCE [LARGE SCALE GENOMIC DNA]</scope>
    <source>
        <strain evidence="2 3">IBT 29228</strain>
    </source>
</reference>
<keyword evidence="3" id="KW-1185">Reference proteome</keyword>
<organism evidence="2 3">
    <name type="scientific">Aspergillus bertholletiae</name>
    <dbReference type="NCBI Taxonomy" id="1226010"/>
    <lineage>
        <taxon>Eukaryota</taxon>
        <taxon>Fungi</taxon>
        <taxon>Dikarya</taxon>
        <taxon>Ascomycota</taxon>
        <taxon>Pezizomycotina</taxon>
        <taxon>Eurotiomycetes</taxon>
        <taxon>Eurotiomycetidae</taxon>
        <taxon>Eurotiales</taxon>
        <taxon>Aspergillaceae</taxon>
        <taxon>Aspergillus</taxon>
        <taxon>Aspergillus subgen. Circumdati</taxon>
    </lineage>
</organism>
<accession>A0A5N7B3N2</accession>
<feature type="region of interest" description="Disordered" evidence="1">
    <location>
        <begin position="427"/>
        <end position="457"/>
    </location>
</feature>
<evidence type="ECO:0000313" key="3">
    <source>
        <dbReference type="Proteomes" id="UP000326198"/>
    </source>
</evidence>
<dbReference type="Proteomes" id="UP000326198">
    <property type="component" value="Unassembled WGS sequence"/>
</dbReference>
<gene>
    <name evidence="2" type="ORF">BDV26DRAFT_305472</name>
</gene>
<evidence type="ECO:0008006" key="4">
    <source>
        <dbReference type="Google" id="ProtNLM"/>
    </source>
</evidence>